<dbReference type="Pfam" id="PF10756">
    <property type="entry name" value="bPH_6"/>
    <property type="match status" value="1"/>
</dbReference>
<keyword evidence="1" id="KW-0472">Membrane</keyword>
<evidence type="ECO:0000259" key="2">
    <source>
        <dbReference type="Pfam" id="PF10756"/>
    </source>
</evidence>
<dbReference type="RefSeq" id="WP_344612985.1">
    <property type="nucleotide sequence ID" value="NZ_BAAARV010000024.1"/>
</dbReference>
<reference evidence="4" key="1">
    <citation type="journal article" date="2019" name="Int. J. Syst. Evol. Microbiol.">
        <title>The Global Catalogue of Microorganisms (GCM) 10K type strain sequencing project: providing services to taxonomists for standard genome sequencing and annotation.</title>
        <authorList>
            <consortium name="The Broad Institute Genomics Platform"/>
            <consortium name="The Broad Institute Genome Sequencing Center for Infectious Disease"/>
            <person name="Wu L."/>
            <person name="Ma J."/>
        </authorList>
    </citation>
    <scope>NUCLEOTIDE SEQUENCE [LARGE SCALE GENOMIC DNA]</scope>
    <source>
        <strain evidence="4">JCM 3272</strain>
    </source>
</reference>
<evidence type="ECO:0000313" key="3">
    <source>
        <dbReference type="EMBL" id="GAA2344532.1"/>
    </source>
</evidence>
<keyword evidence="1" id="KW-1133">Transmembrane helix</keyword>
<evidence type="ECO:0000313" key="4">
    <source>
        <dbReference type="Proteomes" id="UP001501444"/>
    </source>
</evidence>
<dbReference type="InterPro" id="IPR019692">
    <property type="entry name" value="CFP-6_PH"/>
</dbReference>
<dbReference type="Proteomes" id="UP001501444">
    <property type="component" value="Unassembled WGS sequence"/>
</dbReference>
<organism evidence="3 4">
    <name type="scientific">Dactylosporangium salmoneum</name>
    <dbReference type="NCBI Taxonomy" id="53361"/>
    <lineage>
        <taxon>Bacteria</taxon>
        <taxon>Bacillati</taxon>
        <taxon>Actinomycetota</taxon>
        <taxon>Actinomycetes</taxon>
        <taxon>Micromonosporales</taxon>
        <taxon>Micromonosporaceae</taxon>
        <taxon>Dactylosporangium</taxon>
    </lineage>
</organism>
<dbReference type="EMBL" id="BAAARV010000024">
    <property type="protein sequence ID" value="GAA2344532.1"/>
    <property type="molecule type" value="Genomic_DNA"/>
</dbReference>
<gene>
    <name evidence="3" type="ORF">GCM10010170_030150</name>
</gene>
<proteinExistence type="predicted"/>
<comment type="caution">
    <text evidence="3">The sequence shown here is derived from an EMBL/GenBank/DDBJ whole genome shotgun (WGS) entry which is preliminary data.</text>
</comment>
<feature type="transmembrane region" description="Helical" evidence="1">
    <location>
        <begin position="14"/>
        <end position="36"/>
    </location>
</feature>
<feature type="domain" description="Low molecular weight protein antigen 6 PH" evidence="2">
    <location>
        <begin position="66"/>
        <end position="118"/>
    </location>
</feature>
<sequence length="160" mass="17582">MPLSRVLRSPANRVMYSVIGGVLIAAPAVGIVALLGSAGDPGAGRLLAVLAGLVLVGVAFLRLAAVRVVLSDEHVEVVNPLRRYRVRWADVEDIDITAAGGWIVRLWIEGEPRWVWGLSRFGQFGALPFASRHDDPAKDAPRWVYDGYRELRRTWTARTS</sequence>
<protein>
    <recommendedName>
        <fullName evidence="2">Low molecular weight protein antigen 6 PH domain-containing protein</fullName>
    </recommendedName>
</protein>
<keyword evidence="4" id="KW-1185">Reference proteome</keyword>
<accession>A0ABP5T324</accession>
<keyword evidence="1" id="KW-0812">Transmembrane</keyword>
<evidence type="ECO:0000256" key="1">
    <source>
        <dbReference type="SAM" id="Phobius"/>
    </source>
</evidence>
<name>A0ABP5T324_9ACTN</name>
<feature type="transmembrane region" description="Helical" evidence="1">
    <location>
        <begin position="42"/>
        <end position="61"/>
    </location>
</feature>